<feature type="transmembrane region" description="Helical" evidence="1">
    <location>
        <begin position="94"/>
        <end position="114"/>
    </location>
</feature>
<sequence>MKSILGTLGFSLLGSLIPIFNVEVYLIAIATQIPSSAVIPVSIAAGAGQTLGKIVWYHASARSMDLPFVQRRFEKPKFKAQYERWERVINGHPWAGAGITFASGLIGFPPLLVIGAIGGALRMNQAVFISMIFLGRTLQSWAILIGLVSFFELTPLFH</sequence>
<keyword evidence="1" id="KW-1133">Transmembrane helix</keyword>
<accession>A0A3A5HAR5</accession>
<evidence type="ECO:0000256" key="1">
    <source>
        <dbReference type="SAM" id="Phobius"/>
    </source>
</evidence>
<comment type="caution">
    <text evidence="2">The sequence shown here is derived from an EMBL/GenBank/DDBJ whole genome shotgun (WGS) entry which is preliminary data.</text>
</comment>
<organism evidence="2 3">
    <name type="scientific">Nocardioides cavernaquae</name>
    <dbReference type="NCBI Taxonomy" id="2321396"/>
    <lineage>
        <taxon>Bacteria</taxon>
        <taxon>Bacillati</taxon>
        <taxon>Actinomycetota</taxon>
        <taxon>Actinomycetes</taxon>
        <taxon>Propionibacteriales</taxon>
        <taxon>Nocardioidaceae</taxon>
        <taxon>Nocardioides</taxon>
    </lineage>
</organism>
<dbReference type="RefSeq" id="WP_120060918.1">
    <property type="nucleotide sequence ID" value="NZ_QYRP01000002.1"/>
</dbReference>
<dbReference type="OrthoDB" id="3700600at2"/>
<feature type="transmembrane region" description="Helical" evidence="1">
    <location>
        <begin position="12"/>
        <end position="33"/>
    </location>
</feature>
<evidence type="ECO:0000313" key="2">
    <source>
        <dbReference type="EMBL" id="RJS46948.1"/>
    </source>
</evidence>
<keyword evidence="3" id="KW-1185">Reference proteome</keyword>
<proteinExistence type="predicted"/>
<reference evidence="3" key="1">
    <citation type="submission" date="2018-09" db="EMBL/GenBank/DDBJ databases">
        <authorList>
            <person name="Zhu H."/>
        </authorList>
    </citation>
    <scope>NUCLEOTIDE SEQUENCE [LARGE SCALE GENOMIC DNA]</scope>
    <source>
        <strain evidence="3">K1W22B-1</strain>
    </source>
</reference>
<keyword evidence="1" id="KW-0812">Transmembrane</keyword>
<gene>
    <name evidence="2" type="ORF">D4739_12465</name>
</gene>
<keyword evidence="1" id="KW-0472">Membrane</keyword>
<dbReference type="AlphaFoldDB" id="A0A3A5HAR5"/>
<feature type="transmembrane region" description="Helical" evidence="1">
    <location>
        <begin position="126"/>
        <end position="151"/>
    </location>
</feature>
<dbReference type="EMBL" id="QYRP01000002">
    <property type="protein sequence ID" value="RJS46948.1"/>
    <property type="molecule type" value="Genomic_DNA"/>
</dbReference>
<dbReference type="Proteomes" id="UP000276542">
    <property type="component" value="Unassembled WGS sequence"/>
</dbReference>
<protein>
    <recommendedName>
        <fullName evidence="4">DedA family protein</fullName>
    </recommendedName>
</protein>
<name>A0A3A5HAR5_9ACTN</name>
<evidence type="ECO:0008006" key="4">
    <source>
        <dbReference type="Google" id="ProtNLM"/>
    </source>
</evidence>
<evidence type="ECO:0000313" key="3">
    <source>
        <dbReference type="Proteomes" id="UP000276542"/>
    </source>
</evidence>